<dbReference type="EMBL" id="JAACXV010008071">
    <property type="protein sequence ID" value="KAF7276200.1"/>
    <property type="molecule type" value="Genomic_DNA"/>
</dbReference>
<accession>A0A834I835</accession>
<keyword evidence="5" id="KW-1185">Reference proteome</keyword>
<sequence>MTQHATTIHGSIVALVTPMFEDGSVDWDGLKQLVEWHIEQGTHSIVAVGTTGEASTLSMDEHTKVIAEIVKIANKRIPIIAGTGANSTVEAIELTQEA</sequence>
<dbReference type="OrthoDB" id="191315at2759"/>
<reference evidence="4" key="1">
    <citation type="submission" date="2020-08" db="EMBL/GenBank/DDBJ databases">
        <title>Genome sequencing and assembly of the red palm weevil Rhynchophorus ferrugineus.</title>
        <authorList>
            <person name="Dias G.B."/>
            <person name="Bergman C.M."/>
            <person name="Manee M."/>
        </authorList>
    </citation>
    <scope>NUCLEOTIDE SEQUENCE</scope>
    <source>
        <strain evidence="4">AA-2017</strain>
        <tissue evidence="4">Whole larva</tissue>
    </source>
</reference>
<evidence type="ECO:0008006" key="6">
    <source>
        <dbReference type="Google" id="ProtNLM"/>
    </source>
</evidence>
<name>A0A834I835_RHYFE</name>
<dbReference type="InterPro" id="IPR002220">
    <property type="entry name" value="DapA-like"/>
</dbReference>
<keyword evidence="3" id="KW-0704">Schiff base</keyword>
<dbReference type="Gene3D" id="3.20.20.70">
    <property type="entry name" value="Aldolase class I"/>
    <property type="match status" value="1"/>
</dbReference>
<dbReference type="PROSITE" id="PS00665">
    <property type="entry name" value="DHDPS_1"/>
    <property type="match status" value="1"/>
</dbReference>
<evidence type="ECO:0000256" key="3">
    <source>
        <dbReference type="ARBA" id="ARBA00023270"/>
    </source>
</evidence>
<protein>
    <recommendedName>
        <fullName evidence="6">4-hydroxy-tetrahydrodipicolinate synthase</fullName>
    </recommendedName>
</protein>
<dbReference type="GO" id="GO:0005829">
    <property type="term" value="C:cytosol"/>
    <property type="evidence" value="ECO:0007669"/>
    <property type="project" value="TreeGrafter"/>
</dbReference>
<dbReference type="PRINTS" id="PR00146">
    <property type="entry name" value="DHPICSNTHASE"/>
</dbReference>
<dbReference type="Pfam" id="PF00701">
    <property type="entry name" value="DHDPS"/>
    <property type="match status" value="1"/>
</dbReference>
<feature type="non-terminal residue" evidence="4">
    <location>
        <position position="98"/>
    </location>
</feature>
<proteinExistence type="predicted"/>
<dbReference type="InterPro" id="IPR020624">
    <property type="entry name" value="Schiff_base-form_aldolases_CS"/>
</dbReference>
<dbReference type="PANTHER" id="PTHR12128:SF66">
    <property type="entry name" value="4-HYDROXY-2-OXOGLUTARATE ALDOLASE, MITOCHONDRIAL"/>
    <property type="match status" value="1"/>
</dbReference>
<gene>
    <name evidence="4" type="ORF">GWI33_010824</name>
</gene>
<comment type="subunit">
    <text evidence="1">Homotetramer.</text>
</comment>
<dbReference type="Proteomes" id="UP000625711">
    <property type="component" value="Unassembled WGS sequence"/>
</dbReference>
<organism evidence="4 5">
    <name type="scientific">Rhynchophorus ferrugineus</name>
    <name type="common">Red palm weevil</name>
    <name type="synonym">Curculio ferrugineus</name>
    <dbReference type="NCBI Taxonomy" id="354439"/>
    <lineage>
        <taxon>Eukaryota</taxon>
        <taxon>Metazoa</taxon>
        <taxon>Ecdysozoa</taxon>
        <taxon>Arthropoda</taxon>
        <taxon>Hexapoda</taxon>
        <taxon>Insecta</taxon>
        <taxon>Pterygota</taxon>
        <taxon>Neoptera</taxon>
        <taxon>Endopterygota</taxon>
        <taxon>Coleoptera</taxon>
        <taxon>Polyphaga</taxon>
        <taxon>Cucujiformia</taxon>
        <taxon>Curculionidae</taxon>
        <taxon>Dryophthorinae</taxon>
        <taxon>Rhynchophorus</taxon>
    </lineage>
</organism>
<keyword evidence="2" id="KW-0456">Lyase</keyword>
<evidence type="ECO:0000313" key="4">
    <source>
        <dbReference type="EMBL" id="KAF7276200.1"/>
    </source>
</evidence>
<evidence type="ECO:0000256" key="1">
    <source>
        <dbReference type="ARBA" id="ARBA00011881"/>
    </source>
</evidence>
<dbReference type="InterPro" id="IPR013785">
    <property type="entry name" value="Aldolase_TIM"/>
</dbReference>
<dbReference type="SUPFAM" id="SSF51569">
    <property type="entry name" value="Aldolase"/>
    <property type="match status" value="1"/>
</dbReference>
<dbReference type="GO" id="GO:0008840">
    <property type="term" value="F:4-hydroxy-tetrahydrodipicolinate synthase activity"/>
    <property type="evidence" value="ECO:0007669"/>
    <property type="project" value="TreeGrafter"/>
</dbReference>
<dbReference type="PANTHER" id="PTHR12128">
    <property type="entry name" value="DIHYDRODIPICOLINATE SYNTHASE"/>
    <property type="match status" value="1"/>
</dbReference>
<evidence type="ECO:0000256" key="2">
    <source>
        <dbReference type="ARBA" id="ARBA00023239"/>
    </source>
</evidence>
<dbReference type="AlphaFoldDB" id="A0A834I835"/>
<evidence type="ECO:0000313" key="5">
    <source>
        <dbReference type="Proteomes" id="UP000625711"/>
    </source>
</evidence>
<comment type="caution">
    <text evidence="4">The sequence shown here is derived from an EMBL/GenBank/DDBJ whole genome shotgun (WGS) entry which is preliminary data.</text>
</comment>